<gene>
    <name evidence="3" type="ORF">FOYG_16805</name>
</gene>
<evidence type="ECO:0000313" key="3">
    <source>
        <dbReference type="EMBL" id="EWY80004.1"/>
    </source>
</evidence>
<feature type="region of interest" description="Disordered" evidence="1">
    <location>
        <begin position="1"/>
        <end position="25"/>
    </location>
</feature>
<evidence type="ECO:0000313" key="4">
    <source>
        <dbReference type="Proteomes" id="UP000030753"/>
    </source>
</evidence>
<sequence length="671" mass="77808">MDASDSSQSENQQQSQRSQNTSPPPSISCRFCYADPPCKQCQSLEFYELREKRDLNFLGIKGNAESCKYCSILYDGMVAVGWPEKYSETRRIDFEQRGTLILKRSRGIYQEEYGLSARLEFFTVQDISIPTAIGRGNLVPDFFTEKCKTQIEFWIGKPGLPHTLPKRVLSLGMFSNIGKDENLDQDIRLMETQANQHDFYVALSHCWVGRNVPQTTQQNLKNRLDNIPYSELSPIFQDAVRVCRYLGVEYLWIDSLCIIQRDQDDWESQADKMADIYQNALFTIAVQFDDENGFIPQPVAHKIRPQTGDEAAIYVREIESPQFLNQTGVFFRNKDDVPSWIHARGWCYQERYLSQRTLHFTATEVMYESSNTVRCQCGNHNTVVEGKFGNPRDTIQGWKTIVSEYTQRALSQHWDLLPGLAGIARRFQEMHQPGDYIAGLWSNQLIHWLCWKSVAQYTFKNMQALCEGCRPWPRRIATKPKTLDENIMVPSFSWAAKIGPCEFISCVWTDTYEQMAEVREVLYLHDSRNPFGRVRQARLLIAGFCQRFYIYSTVGKDRKYVEGCDREFVYICDAVTHVDICMAIANEDKNWFDLIHNEPDHIWFDARDDIPMDGTEVTVLQMFQSLSGLERDHVGLVLVLKSVSEEVYRRIGLVFLNYQKFAGHYDLMILE</sequence>
<dbReference type="Proteomes" id="UP000030753">
    <property type="component" value="Unassembled WGS sequence"/>
</dbReference>
<dbReference type="InterPro" id="IPR010730">
    <property type="entry name" value="HET"/>
</dbReference>
<name>W9HG84_FUSOX</name>
<accession>W9HG84</accession>
<reference evidence="3 4" key="1">
    <citation type="submission" date="2011-06" db="EMBL/GenBank/DDBJ databases">
        <title>The Genome Sequence of Fusarium oxysporum FOSC 3-a.</title>
        <authorList>
            <consortium name="The Broad Institute Genome Sequencing Platform"/>
            <person name="Ma L.-J."/>
            <person name="Gale L.R."/>
            <person name="Schwartz D.C."/>
            <person name="Zhou S."/>
            <person name="Corby-Kistler H."/>
            <person name="Young S.K."/>
            <person name="Zeng Q."/>
            <person name="Gargeya S."/>
            <person name="Fitzgerald M."/>
            <person name="Haas B."/>
            <person name="Abouelleil A."/>
            <person name="Alvarado L."/>
            <person name="Arachchi H.M."/>
            <person name="Berlin A."/>
            <person name="Brown A."/>
            <person name="Chapman S.B."/>
            <person name="Chen Z."/>
            <person name="Dunbar C."/>
            <person name="Freedman E."/>
            <person name="Gearin G."/>
            <person name="Gellesch M."/>
            <person name="Goldberg J."/>
            <person name="Griggs A."/>
            <person name="Gujja S."/>
            <person name="Heiman D."/>
            <person name="Howarth C."/>
            <person name="Larson L."/>
            <person name="Lui A."/>
            <person name="MacDonald P.J.P."/>
            <person name="Mehta T."/>
            <person name="Montmayeur A."/>
            <person name="Murphy C."/>
            <person name="Neiman D."/>
            <person name="Pearson M."/>
            <person name="Priest M."/>
            <person name="Roberts A."/>
            <person name="Saif S."/>
            <person name="Shea T."/>
            <person name="Shenoy N."/>
            <person name="Sisk P."/>
            <person name="Stolte C."/>
            <person name="Sykes S."/>
            <person name="Wortman J."/>
            <person name="Nusbaum C."/>
            <person name="Birren B."/>
        </authorList>
    </citation>
    <scope>NUCLEOTIDE SEQUENCE [LARGE SCALE GENOMIC DNA]</scope>
    <source>
        <strain evidence="4">FOSC 3-a</strain>
    </source>
</reference>
<protein>
    <recommendedName>
        <fullName evidence="2">Heterokaryon incompatibility domain-containing protein</fullName>
    </recommendedName>
</protein>
<evidence type="ECO:0000256" key="1">
    <source>
        <dbReference type="SAM" id="MobiDB-lite"/>
    </source>
</evidence>
<organism evidence="3 4">
    <name type="scientific">Fusarium oxysporum NRRL 32931</name>
    <dbReference type="NCBI Taxonomy" id="660029"/>
    <lineage>
        <taxon>Eukaryota</taxon>
        <taxon>Fungi</taxon>
        <taxon>Dikarya</taxon>
        <taxon>Ascomycota</taxon>
        <taxon>Pezizomycotina</taxon>
        <taxon>Sordariomycetes</taxon>
        <taxon>Hypocreomycetidae</taxon>
        <taxon>Hypocreales</taxon>
        <taxon>Nectriaceae</taxon>
        <taxon>Fusarium</taxon>
        <taxon>Fusarium oxysporum species complex</taxon>
    </lineage>
</organism>
<dbReference type="Pfam" id="PF06985">
    <property type="entry name" value="HET"/>
    <property type="match status" value="1"/>
</dbReference>
<dbReference type="AlphaFoldDB" id="W9HG84"/>
<dbReference type="EMBL" id="JH717851">
    <property type="protein sequence ID" value="EWY80004.1"/>
    <property type="molecule type" value="Genomic_DNA"/>
</dbReference>
<feature type="compositionally biased region" description="Low complexity" evidence="1">
    <location>
        <begin position="1"/>
        <end position="21"/>
    </location>
</feature>
<evidence type="ECO:0000259" key="2">
    <source>
        <dbReference type="Pfam" id="PF06985"/>
    </source>
</evidence>
<feature type="domain" description="Heterokaryon incompatibility" evidence="2">
    <location>
        <begin position="200"/>
        <end position="350"/>
    </location>
</feature>
<dbReference type="PANTHER" id="PTHR33112:SF9">
    <property type="entry name" value="HETEROKARYON INCOMPATIBILITY DOMAIN-CONTAINING PROTEIN"/>
    <property type="match status" value="1"/>
</dbReference>
<proteinExistence type="predicted"/>
<dbReference type="PANTHER" id="PTHR33112">
    <property type="entry name" value="DOMAIN PROTEIN, PUTATIVE-RELATED"/>
    <property type="match status" value="1"/>
</dbReference>